<dbReference type="GO" id="GO:0016460">
    <property type="term" value="C:myosin II complex"/>
    <property type="evidence" value="ECO:0007669"/>
    <property type="project" value="TreeGrafter"/>
</dbReference>
<dbReference type="InterPro" id="IPR050230">
    <property type="entry name" value="CALM/Myosin/TropC-like"/>
</dbReference>
<dbReference type="SMART" id="SM00054">
    <property type="entry name" value="EFh"/>
    <property type="match status" value="4"/>
</dbReference>
<dbReference type="InterPro" id="IPR001751">
    <property type="entry name" value="S100/CaBP7/8-like_CS"/>
</dbReference>
<organism evidence="4">
    <name type="scientific">Compsopogon caeruleus</name>
    <dbReference type="NCBI Taxonomy" id="31354"/>
    <lineage>
        <taxon>Eukaryota</taxon>
        <taxon>Rhodophyta</taxon>
        <taxon>Compsopogonophyceae</taxon>
        <taxon>Compsopogonales</taxon>
        <taxon>Compsopogonaceae</taxon>
        <taxon>Compsopogon</taxon>
    </lineage>
</organism>
<dbReference type="PROSITE" id="PS00303">
    <property type="entry name" value="S100_CABP"/>
    <property type="match status" value="1"/>
</dbReference>
<evidence type="ECO:0000256" key="2">
    <source>
        <dbReference type="ARBA" id="ARBA00022837"/>
    </source>
</evidence>
<dbReference type="PROSITE" id="PS00018">
    <property type="entry name" value="EF_HAND_1"/>
    <property type="match status" value="4"/>
</dbReference>
<dbReference type="AlphaFoldDB" id="A0A7S1T8C8"/>
<dbReference type="Gene3D" id="1.10.238.10">
    <property type="entry name" value="EF-hand"/>
    <property type="match status" value="2"/>
</dbReference>
<gene>
    <name evidence="4" type="ORF">CCAE0312_LOCUS1701</name>
</gene>
<evidence type="ECO:0000259" key="3">
    <source>
        <dbReference type="PROSITE" id="PS50222"/>
    </source>
</evidence>
<dbReference type="InterPro" id="IPR018247">
    <property type="entry name" value="EF_Hand_1_Ca_BS"/>
</dbReference>
<protein>
    <recommendedName>
        <fullName evidence="3">EF-hand domain-containing protein</fullName>
    </recommendedName>
</protein>
<proteinExistence type="predicted"/>
<dbReference type="FunFam" id="1.10.238.10:FF:000001">
    <property type="entry name" value="Calmodulin 1"/>
    <property type="match status" value="1"/>
</dbReference>
<keyword evidence="1" id="KW-0677">Repeat</keyword>
<dbReference type="SUPFAM" id="SSF47473">
    <property type="entry name" value="EF-hand"/>
    <property type="match status" value="1"/>
</dbReference>
<evidence type="ECO:0000313" key="4">
    <source>
        <dbReference type="EMBL" id="CAD9227865.1"/>
    </source>
</evidence>
<dbReference type="EMBL" id="HBGH01003148">
    <property type="protein sequence ID" value="CAD9227865.1"/>
    <property type="molecule type" value="Transcribed_RNA"/>
</dbReference>
<dbReference type="PROSITE" id="PS50222">
    <property type="entry name" value="EF_HAND_2"/>
    <property type="match status" value="4"/>
</dbReference>
<accession>A0A7S1T8C8</accession>
<sequence length="144" mass="16497">MEKELKESFRLFDKDGDGKITAEELLGVMRSLGMPTTITAVREMIMAVDNDSNGTIEFEEFVKAVEMRRMSMSGGRDDEQHWREVFNMFDTDHNGKISAVELQRLMVKFGQTMDDAEAQDIIRQLDMDGDGEIDFPEFTKMLKG</sequence>
<keyword evidence="2" id="KW-0106">Calcium</keyword>
<dbReference type="InterPro" id="IPR011992">
    <property type="entry name" value="EF-hand-dom_pair"/>
</dbReference>
<dbReference type="PANTHER" id="PTHR23048:SF59">
    <property type="entry name" value="EF-HAND SUPERFAMILY PROTEIN"/>
    <property type="match status" value="1"/>
</dbReference>
<feature type="domain" description="EF-hand" evidence="3">
    <location>
        <begin position="1"/>
        <end position="35"/>
    </location>
</feature>
<dbReference type="GO" id="GO:0005509">
    <property type="term" value="F:calcium ion binding"/>
    <property type="evidence" value="ECO:0007669"/>
    <property type="project" value="InterPro"/>
</dbReference>
<dbReference type="InterPro" id="IPR002048">
    <property type="entry name" value="EF_hand_dom"/>
</dbReference>
<name>A0A7S1T8C8_9RHOD</name>
<feature type="domain" description="EF-hand" evidence="3">
    <location>
        <begin position="113"/>
        <end position="144"/>
    </location>
</feature>
<feature type="domain" description="EF-hand" evidence="3">
    <location>
        <begin position="36"/>
        <end position="71"/>
    </location>
</feature>
<feature type="domain" description="EF-hand" evidence="3">
    <location>
        <begin position="77"/>
        <end position="112"/>
    </location>
</feature>
<dbReference type="Pfam" id="PF13499">
    <property type="entry name" value="EF-hand_7"/>
    <property type="match status" value="2"/>
</dbReference>
<reference evidence="4" key="1">
    <citation type="submission" date="2021-01" db="EMBL/GenBank/DDBJ databases">
        <authorList>
            <person name="Corre E."/>
            <person name="Pelletier E."/>
            <person name="Niang G."/>
            <person name="Scheremetjew M."/>
            <person name="Finn R."/>
            <person name="Kale V."/>
            <person name="Holt S."/>
            <person name="Cochrane G."/>
            <person name="Meng A."/>
            <person name="Brown T."/>
            <person name="Cohen L."/>
        </authorList>
    </citation>
    <scope>NUCLEOTIDE SEQUENCE</scope>
    <source>
        <strain evidence="4">SAG 36.94</strain>
    </source>
</reference>
<dbReference type="PANTHER" id="PTHR23048">
    <property type="entry name" value="MYOSIN LIGHT CHAIN 1, 3"/>
    <property type="match status" value="1"/>
</dbReference>
<evidence type="ECO:0000256" key="1">
    <source>
        <dbReference type="ARBA" id="ARBA00022737"/>
    </source>
</evidence>